<dbReference type="Pfam" id="PF07927">
    <property type="entry name" value="HicA_toxin"/>
    <property type="match status" value="1"/>
</dbReference>
<evidence type="ECO:0008006" key="10">
    <source>
        <dbReference type="Google" id="ProtNLM"/>
    </source>
</evidence>
<keyword evidence="7" id="KW-0346">Stress response</keyword>
<dbReference type="SUPFAM" id="SSF54786">
    <property type="entry name" value="YcfA/nrd intein domain"/>
    <property type="match status" value="1"/>
</dbReference>
<organism evidence="8 9">
    <name type="scientific">Candidatus Blackburnbacteria bacterium RIFCSPHIGHO2_02_FULL_44_20</name>
    <dbReference type="NCBI Taxonomy" id="1797516"/>
    <lineage>
        <taxon>Bacteria</taxon>
        <taxon>Candidatus Blackburniibacteriota</taxon>
    </lineage>
</organism>
<dbReference type="GO" id="GO:0016787">
    <property type="term" value="F:hydrolase activity"/>
    <property type="evidence" value="ECO:0007669"/>
    <property type="project" value="UniProtKB-KW"/>
</dbReference>
<comment type="caution">
    <text evidence="8">The sequence shown here is derived from an EMBL/GenBank/DDBJ whole genome shotgun (WGS) entry which is preliminary data.</text>
</comment>
<accession>A0A1G1V8Z8</accession>
<keyword evidence="2" id="KW-1277">Toxin-antitoxin system</keyword>
<dbReference type="InterPro" id="IPR012933">
    <property type="entry name" value="HicA_mRNA_interferase"/>
</dbReference>
<keyword evidence="4" id="KW-0255">Endonuclease</keyword>
<dbReference type="Proteomes" id="UP000178319">
    <property type="component" value="Unassembled WGS sequence"/>
</dbReference>
<evidence type="ECO:0000313" key="8">
    <source>
        <dbReference type="EMBL" id="OGY11856.1"/>
    </source>
</evidence>
<evidence type="ECO:0000256" key="6">
    <source>
        <dbReference type="ARBA" id="ARBA00022884"/>
    </source>
</evidence>
<reference evidence="8 9" key="1">
    <citation type="journal article" date="2016" name="Nat. Commun.">
        <title>Thousands of microbial genomes shed light on interconnected biogeochemical processes in an aquifer system.</title>
        <authorList>
            <person name="Anantharaman K."/>
            <person name="Brown C.T."/>
            <person name="Hug L.A."/>
            <person name="Sharon I."/>
            <person name="Castelle C.J."/>
            <person name="Probst A.J."/>
            <person name="Thomas B.C."/>
            <person name="Singh A."/>
            <person name="Wilkins M.J."/>
            <person name="Karaoz U."/>
            <person name="Brodie E.L."/>
            <person name="Williams K.H."/>
            <person name="Hubbard S.S."/>
            <person name="Banfield J.F."/>
        </authorList>
    </citation>
    <scope>NUCLEOTIDE SEQUENCE [LARGE SCALE GENOMIC DNA]</scope>
</reference>
<dbReference type="STRING" id="1797516.A3D26_01115"/>
<evidence type="ECO:0000256" key="4">
    <source>
        <dbReference type="ARBA" id="ARBA00022759"/>
    </source>
</evidence>
<evidence type="ECO:0000256" key="3">
    <source>
        <dbReference type="ARBA" id="ARBA00022722"/>
    </source>
</evidence>
<dbReference type="GO" id="GO:0004519">
    <property type="term" value="F:endonuclease activity"/>
    <property type="evidence" value="ECO:0007669"/>
    <property type="project" value="UniProtKB-KW"/>
</dbReference>
<dbReference type="InterPro" id="IPR038570">
    <property type="entry name" value="HicA_sf"/>
</dbReference>
<name>A0A1G1V8Z8_9BACT</name>
<dbReference type="GO" id="GO:0003729">
    <property type="term" value="F:mRNA binding"/>
    <property type="evidence" value="ECO:0007669"/>
    <property type="project" value="InterPro"/>
</dbReference>
<evidence type="ECO:0000256" key="2">
    <source>
        <dbReference type="ARBA" id="ARBA00022649"/>
    </source>
</evidence>
<comment type="similarity">
    <text evidence="1">Belongs to the HicA mRNA interferase family.</text>
</comment>
<evidence type="ECO:0000313" key="9">
    <source>
        <dbReference type="Proteomes" id="UP000178319"/>
    </source>
</evidence>
<dbReference type="AlphaFoldDB" id="A0A1G1V8Z8"/>
<evidence type="ECO:0000256" key="1">
    <source>
        <dbReference type="ARBA" id="ARBA00006620"/>
    </source>
</evidence>
<dbReference type="EMBL" id="MHBZ01000010">
    <property type="protein sequence ID" value="OGY11856.1"/>
    <property type="molecule type" value="Genomic_DNA"/>
</dbReference>
<evidence type="ECO:0000256" key="7">
    <source>
        <dbReference type="ARBA" id="ARBA00023016"/>
    </source>
</evidence>
<protein>
    <recommendedName>
        <fullName evidence="10">Toxin HicA</fullName>
    </recommendedName>
</protein>
<keyword evidence="3" id="KW-0540">Nuclease</keyword>
<proteinExistence type="inferred from homology"/>
<gene>
    <name evidence="8" type="ORF">A3D26_01115</name>
</gene>
<dbReference type="Gene3D" id="3.30.920.30">
    <property type="entry name" value="Hypothetical protein"/>
    <property type="match status" value="1"/>
</dbReference>
<keyword evidence="6" id="KW-0694">RNA-binding</keyword>
<keyword evidence="5" id="KW-0378">Hydrolase</keyword>
<evidence type="ECO:0000256" key="5">
    <source>
        <dbReference type="ARBA" id="ARBA00022801"/>
    </source>
</evidence>
<sequence length="74" mass="8302">MSKLPFLKSREVLSLLFACGFEKVCTTGSHIRLRKGKHLVTVAFHSKGSIPVGTLKSIIRQSGLTQEEFFKRKP</sequence>